<evidence type="ECO:0000313" key="3">
    <source>
        <dbReference type="Proteomes" id="UP000596661"/>
    </source>
</evidence>
<reference evidence="2" key="2">
    <citation type="submission" date="2021-03" db="UniProtKB">
        <authorList>
            <consortium name="EnsemblPlants"/>
        </authorList>
    </citation>
    <scope>IDENTIFICATION</scope>
</reference>
<sequence length="242" mass="26952">MVVMIRSFKPTLPDEMMKIRVHQSVVLKEEMVNTLTKIRIRIILNFNSSMIGSKERKMSKISHRKKAIPGLIDNTPVKSFHSPAMFPTKAIANKKKGMQVIFSDTVLEIEHSMGGRIGTALIVKAQELPNLGATPACSAVSERDGTTANSEFEDRALFRMLPTKKPTWLLSCIRPLGFRDVDRSNTNPERDGYIRMNLRGVLGALRIHRAFTLGGRGDHSRSHDGVGVNGTSDKAENKDNRS</sequence>
<reference evidence="2" key="1">
    <citation type="submission" date="2018-11" db="EMBL/GenBank/DDBJ databases">
        <authorList>
            <person name="Grassa J C."/>
        </authorList>
    </citation>
    <scope>NUCLEOTIDE SEQUENCE [LARGE SCALE GENOMIC DNA]</scope>
</reference>
<feature type="region of interest" description="Disordered" evidence="1">
    <location>
        <begin position="214"/>
        <end position="242"/>
    </location>
</feature>
<organism evidence="2 3">
    <name type="scientific">Cannabis sativa</name>
    <name type="common">Hemp</name>
    <name type="synonym">Marijuana</name>
    <dbReference type="NCBI Taxonomy" id="3483"/>
    <lineage>
        <taxon>Eukaryota</taxon>
        <taxon>Viridiplantae</taxon>
        <taxon>Streptophyta</taxon>
        <taxon>Embryophyta</taxon>
        <taxon>Tracheophyta</taxon>
        <taxon>Spermatophyta</taxon>
        <taxon>Magnoliopsida</taxon>
        <taxon>eudicotyledons</taxon>
        <taxon>Gunneridae</taxon>
        <taxon>Pentapetalae</taxon>
        <taxon>rosids</taxon>
        <taxon>fabids</taxon>
        <taxon>Rosales</taxon>
        <taxon>Cannabaceae</taxon>
        <taxon>Cannabis</taxon>
    </lineage>
</organism>
<dbReference type="Gramene" id="evm.model.04.735">
    <property type="protein sequence ID" value="cds.evm.model.04.735"/>
    <property type="gene ID" value="evm.TU.04.735"/>
</dbReference>
<proteinExistence type="predicted"/>
<dbReference type="EnsemblPlants" id="evm.model.04.735">
    <property type="protein sequence ID" value="cds.evm.model.04.735"/>
    <property type="gene ID" value="evm.TU.04.735"/>
</dbReference>
<keyword evidence="3" id="KW-1185">Reference proteome</keyword>
<dbReference type="AlphaFoldDB" id="A0A803PIJ9"/>
<accession>A0A803PIJ9</accession>
<dbReference type="Proteomes" id="UP000596661">
    <property type="component" value="Chromosome 4"/>
</dbReference>
<feature type="compositionally biased region" description="Basic and acidic residues" evidence="1">
    <location>
        <begin position="233"/>
        <end position="242"/>
    </location>
</feature>
<evidence type="ECO:0000313" key="2">
    <source>
        <dbReference type="EnsemblPlants" id="cds.evm.model.04.735"/>
    </source>
</evidence>
<evidence type="ECO:0000256" key="1">
    <source>
        <dbReference type="SAM" id="MobiDB-lite"/>
    </source>
</evidence>
<protein>
    <submittedName>
        <fullName evidence="2">Uncharacterized protein</fullName>
    </submittedName>
</protein>
<name>A0A803PIJ9_CANSA</name>
<dbReference type="EMBL" id="UZAU01000366">
    <property type="status" value="NOT_ANNOTATED_CDS"/>
    <property type="molecule type" value="Genomic_DNA"/>
</dbReference>